<accession>A0ABS9ZSS0</accession>
<dbReference type="InterPro" id="IPR001173">
    <property type="entry name" value="Glyco_trans_2-like"/>
</dbReference>
<feature type="domain" description="Glycosyltransferase 2-like" evidence="1">
    <location>
        <begin position="9"/>
        <end position="152"/>
    </location>
</feature>
<organism evidence="2 3">
    <name type="scientific">Pedobacter montanisoli</name>
    <dbReference type="NCBI Taxonomy" id="2923277"/>
    <lineage>
        <taxon>Bacteria</taxon>
        <taxon>Pseudomonadati</taxon>
        <taxon>Bacteroidota</taxon>
        <taxon>Sphingobacteriia</taxon>
        <taxon>Sphingobacteriales</taxon>
        <taxon>Sphingobacteriaceae</taxon>
        <taxon>Pedobacter</taxon>
    </lineage>
</organism>
<evidence type="ECO:0000259" key="1">
    <source>
        <dbReference type="Pfam" id="PF00535"/>
    </source>
</evidence>
<name>A0ABS9ZSS0_9SPHI</name>
<dbReference type="EMBL" id="JALGBH010000001">
    <property type="protein sequence ID" value="MCJ0741632.1"/>
    <property type="molecule type" value="Genomic_DNA"/>
</dbReference>
<gene>
    <name evidence="2" type="ORF">MMF97_02835</name>
</gene>
<proteinExistence type="predicted"/>
<evidence type="ECO:0000313" key="3">
    <source>
        <dbReference type="Proteomes" id="UP001165460"/>
    </source>
</evidence>
<dbReference type="RefSeq" id="WP_243358966.1">
    <property type="nucleotide sequence ID" value="NZ_JALGBH010000001.1"/>
</dbReference>
<dbReference type="PANTHER" id="PTHR22916:SF3">
    <property type="entry name" value="UDP-GLCNAC:BETAGAL BETA-1,3-N-ACETYLGLUCOSAMINYLTRANSFERASE-LIKE PROTEIN 1"/>
    <property type="match status" value="1"/>
</dbReference>
<dbReference type="CDD" id="cd06433">
    <property type="entry name" value="GT_2_WfgS_like"/>
    <property type="match status" value="1"/>
</dbReference>
<reference evidence="2" key="1">
    <citation type="submission" date="2022-03" db="EMBL/GenBank/DDBJ databases">
        <authorList>
            <person name="Woo C.Y."/>
        </authorList>
    </citation>
    <scope>NUCLEOTIDE SEQUENCE</scope>
    <source>
        <strain evidence="2">CYS-01</strain>
    </source>
</reference>
<keyword evidence="3" id="KW-1185">Reference proteome</keyword>
<dbReference type="Pfam" id="PF00535">
    <property type="entry name" value="Glycos_transf_2"/>
    <property type="match status" value="1"/>
</dbReference>
<dbReference type="SUPFAM" id="SSF53448">
    <property type="entry name" value="Nucleotide-diphospho-sugar transferases"/>
    <property type="match status" value="1"/>
</dbReference>
<sequence>MTGNSPKISVVIPVFNAIATIENVIKSVLDQTYGHKELIIINNLSTDGTTEILEGFGDKIDVLISEKDEGIYDAMNKALKYCSGDWVYFLGSDDVFYDNNVLTSIFSKMNDVKHNDIIYGNAFYIHRKTIRFKKMNRYKLAKHNFNHQTVFYPREIFKHFSYDTKYKLWADYNLNIQLFFKTTYKFRYFDIIVAKFNDRGSSGNNDDQDFIRDKKKIIHRIFPFDVLAFYYGRELFLLIRDFLKRKRNENRQNKA</sequence>
<protein>
    <submittedName>
        <fullName evidence="2">Glycosyltransferase</fullName>
    </submittedName>
</protein>
<dbReference type="Proteomes" id="UP001165460">
    <property type="component" value="Unassembled WGS sequence"/>
</dbReference>
<dbReference type="PANTHER" id="PTHR22916">
    <property type="entry name" value="GLYCOSYLTRANSFERASE"/>
    <property type="match status" value="1"/>
</dbReference>
<evidence type="ECO:0000313" key="2">
    <source>
        <dbReference type="EMBL" id="MCJ0741632.1"/>
    </source>
</evidence>
<comment type="caution">
    <text evidence="2">The sequence shown here is derived from an EMBL/GenBank/DDBJ whole genome shotgun (WGS) entry which is preliminary data.</text>
</comment>
<dbReference type="Gene3D" id="3.90.550.10">
    <property type="entry name" value="Spore Coat Polysaccharide Biosynthesis Protein SpsA, Chain A"/>
    <property type="match status" value="1"/>
</dbReference>
<dbReference type="InterPro" id="IPR029044">
    <property type="entry name" value="Nucleotide-diphossugar_trans"/>
</dbReference>